<dbReference type="AlphaFoldDB" id="A0A1D7TJ29"/>
<evidence type="ECO:0000313" key="6">
    <source>
        <dbReference type="Proteomes" id="UP000094609"/>
    </source>
</evidence>
<keyword evidence="3" id="KW-0472">Membrane</keyword>
<evidence type="ECO:0000256" key="1">
    <source>
        <dbReference type="ARBA" id="ARBA00012528"/>
    </source>
</evidence>
<protein>
    <recommendedName>
        <fullName evidence="1">diguanylate cyclase</fullName>
        <ecNumber evidence="1">2.7.7.65</ecNumber>
    </recommendedName>
</protein>
<dbReference type="KEGG" id="shal:SHALO_1247"/>
<dbReference type="NCBIfam" id="TIGR00254">
    <property type="entry name" value="GGDEF"/>
    <property type="match status" value="1"/>
</dbReference>
<organism evidence="5 6">
    <name type="scientific">Sulfurospirillum halorespirans DSM 13726</name>
    <dbReference type="NCBI Taxonomy" id="1193502"/>
    <lineage>
        <taxon>Bacteria</taxon>
        <taxon>Pseudomonadati</taxon>
        <taxon>Campylobacterota</taxon>
        <taxon>Epsilonproteobacteria</taxon>
        <taxon>Campylobacterales</taxon>
        <taxon>Sulfurospirillaceae</taxon>
        <taxon>Sulfurospirillum</taxon>
    </lineage>
</organism>
<feature type="transmembrane region" description="Helical" evidence="3">
    <location>
        <begin position="115"/>
        <end position="148"/>
    </location>
</feature>
<feature type="transmembrane region" description="Helical" evidence="3">
    <location>
        <begin position="84"/>
        <end position="103"/>
    </location>
</feature>
<dbReference type="InterPro" id="IPR043128">
    <property type="entry name" value="Rev_trsase/Diguanyl_cyclase"/>
</dbReference>
<feature type="domain" description="GGDEF" evidence="4">
    <location>
        <begin position="244"/>
        <end position="374"/>
    </location>
</feature>
<dbReference type="InterPro" id="IPR029787">
    <property type="entry name" value="Nucleotide_cyclase"/>
</dbReference>
<dbReference type="CDD" id="cd01949">
    <property type="entry name" value="GGDEF"/>
    <property type="match status" value="1"/>
</dbReference>
<dbReference type="InterPro" id="IPR000160">
    <property type="entry name" value="GGDEF_dom"/>
</dbReference>
<gene>
    <name evidence="5" type="ORF">SHALO_1247</name>
</gene>
<dbReference type="EC" id="2.7.7.65" evidence="1"/>
<dbReference type="PROSITE" id="PS50887">
    <property type="entry name" value="GGDEF"/>
    <property type="match status" value="1"/>
</dbReference>
<dbReference type="InterPro" id="IPR050469">
    <property type="entry name" value="Diguanylate_Cyclase"/>
</dbReference>
<keyword evidence="3" id="KW-0812">Transmembrane</keyword>
<evidence type="ECO:0000313" key="5">
    <source>
        <dbReference type="EMBL" id="AOO65025.1"/>
    </source>
</evidence>
<dbReference type="GO" id="GO:0052621">
    <property type="term" value="F:diguanylate cyclase activity"/>
    <property type="evidence" value="ECO:0007669"/>
    <property type="project" value="UniProtKB-EC"/>
</dbReference>
<dbReference type="Gene3D" id="3.30.70.270">
    <property type="match status" value="1"/>
</dbReference>
<accession>A0A1D7TJ29</accession>
<dbReference type="Pfam" id="PF00990">
    <property type="entry name" value="GGDEF"/>
    <property type="match status" value="1"/>
</dbReference>
<comment type="catalytic activity">
    <reaction evidence="2">
        <text>2 GTP = 3',3'-c-di-GMP + 2 diphosphate</text>
        <dbReference type="Rhea" id="RHEA:24898"/>
        <dbReference type="ChEBI" id="CHEBI:33019"/>
        <dbReference type="ChEBI" id="CHEBI:37565"/>
        <dbReference type="ChEBI" id="CHEBI:58805"/>
        <dbReference type="EC" id="2.7.7.65"/>
    </reaction>
</comment>
<feature type="transmembrane region" description="Helical" evidence="3">
    <location>
        <begin position="56"/>
        <end position="77"/>
    </location>
</feature>
<reference evidence="6" key="1">
    <citation type="submission" date="2016-08" db="EMBL/GenBank/DDBJ databases">
        <title>Complete genome sequence of the organohalide-respiring Epsilonproteobacterium Sulfurospirillum halorespirans.</title>
        <authorList>
            <person name="Goris T."/>
            <person name="Zimmermann J."/>
            <person name="Schenz B."/>
            <person name="Lemos M."/>
            <person name="Hackermueller J."/>
            <person name="Diekert G."/>
        </authorList>
    </citation>
    <scope>NUCLEOTIDE SEQUENCE [LARGE SCALE GENOMIC DNA]</scope>
    <source>
        <strain>DSM 13726</strain>
        <strain evidence="6">PCE-M2</strain>
    </source>
</reference>
<dbReference type="FunFam" id="3.30.70.270:FF:000001">
    <property type="entry name" value="Diguanylate cyclase domain protein"/>
    <property type="match status" value="1"/>
</dbReference>
<dbReference type="Proteomes" id="UP000094609">
    <property type="component" value="Chromosome"/>
</dbReference>
<dbReference type="Pfam" id="PF20966">
    <property type="entry name" value="MASE6"/>
    <property type="match status" value="1"/>
</dbReference>
<dbReference type="SMART" id="SM00267">
    <property type="entry name" value="GGDEF"/>
    <property type="match status" value="1"/>
</dbReference>
<dbReference type="InterPro" id="IPR048435">
    <property type="entry name" value="MASE6"/>
</dbReference>
<evidence type="ECO:0000256" key="2">
    <source>
        <dbReference type="ARBA" id="ARBA00034247"/>
    </source>
</evidence>
<name>A0A1D7TJ29_9BACT</name>
<dbReference type="RefSeq" id="WP_069477842.1">
    <property type="nucleotide sequence ID" value="NZ_CP017111.1"/>
</dbReference>
<dbReference type="EMBL" id="CP017111">
    <property type="protein sequence ID" value="AOO65025.1"/>
    <property type="molecule type" value="Genomic_DNA"/>
</dbReference>
<dbReference type="PATRIC" id="fig|1193502.14.peg.1265"/>
<evidence type="ECO:0000256" key="3">
    <source>
        <dbReference type="SAM" id="Phobius"/>
    </source>
</evidence>
<dbReference type="PANTHER" id="PTHR45138">
    <property type="entry name" value="REGULATORY COMPONENTS OF SENSORY TRANSDUCTION SYSTEM"/>
    <property type="match status" value="1"/>
</dbReference>
<dbReference type="SUPFAM" id="SSF55073">
    <property type="entry name" value="Nucleotide cyclase"/>
    <property type="match status" value="1"/>
</dbReference>
<dbReference type="PANTHER" id="PTHR45138:SF9">
    <property type="entry name" value="DIGUANYLATE CYCLASE DGCM-RELATED"/>
    <property type="match status" value="1"/>
</dbReference>
<dbReference type="STRING" id="1193502.SHALO_1247"/>
<evidence type="ECO:0000259" key="4">
    <source>
        <dbReference type="PROSITE" id="PS50887"/>
    </source>
</evidence>
<keyword evidence="3" id="KW-1133">Transmembrane helix</keyword>
<sequence>MITLAKNIQHLVDFIVAKARSHNEEEIFKLNHYVWIALLMLPVAIGSGAYNVYVNNYALAFLIILFSGHMLGSLFLIPTIQKTYLLYHGANLLYTFLILYMVFHADAENSRILWAYIYPVGIIFLFGHRLGFLWSCLLLGMIIGLFLFVPEIHTVYNIPFQVRFGISYLVVAVISSWVEYHGSRSHQALLLEQKLLNEEIERRKILEKELQRLAQTDPLTSLYNRGFFLESAEKELKRAKRYNTPIGFAILDIDHFKNINDTFGHPVGDSVLQVLAKHCLNSLRETDLVGRLGGEEFAFLLLHVNEEQARAKMEKLKEELSQLNVAYNGDSTLNFTVSIGLAMLSEHIKSLDELYIHADKKLYAAKDAGRNCVR</sequence>
<keyword evidence="6" id="KW-1185">Reference proteome</keyword>
<proteinExistence type="predicted"/>
<feature type="transmembrane region" description="Helical" evidence="3">
    <location>
        <begin position="30"/>
        <end position="50"/>
    </location>
</feature>